<evidence type="ECO:0000256" key="2">
    <source>
        <dbReference type="ARBA" id="ARBA00022679"/>
    </source>
</evidence>
<dbReference type="AlphaFoldDB" id="A0A1Q8CL35"/>
<dbReference type="Proteomes" id="UP000185596">
    <property type="component" value="Unassembled WGS sequence"/>
</dbReference>
<proteinExistence type="predicted"/>
<sequence>MIDGLARGAREQDWPPLPEWEHRPLHRAVLGALGPVDGLRLLDVGCGVGLLLRSAESRGALVAGVDSAVESLEIARWALPEVDLRVGDATAVPFPDAAFDVVTASTAVPPGGRDRVAVLAELARVTRAGGRVAVGGWAHPAGCWAQEFGSRLRRLAPDGPLTTGTGAEPGLAGDLSAAGLTVLGGGELDCPAVYPTRGAMWAAMLGSEQLLQVIGFAGERAVHEAFLASVEPVVAADGSVHVSKAFRFSVAAVAGPPCFAQ</sequence>
<gene>
    <name evidence="5" type="ORF">BU204_23715</name>
</gene>
<dbReference type="PANTHER" id="PTHR43464:SF19">
    <property type="entry name" value="UBIQUINONE BIOSYNTHESIS O-METHYLTRANSFERASE, MITOCHONDRIAL"/>
    <property type="match status" value="1"/>
</dbReference>
<dbReference type="SUPFAM" id="SSF53335">
    <property type="entry name" value="S-adenosyl-L-methionine-dependent methyltransferases"/>
    <property type="match status" value="1"/>
</dbReference>
<dbReference type="PANTHER" id="PTHR43464">
    <property type="entry name" value="METHYLTRANSFERASE"/>
    <property type="match status" value="1"/>
</dbReference>
<accession>A0A1Q8CL35</accession>
<dbReference type="CDD" id="cd02440">
    <property type="entry name" value="AdoMet_MTases"/>
    <property type="match status" value="1"/>
</dbReference>
<name>A0A1Q8CL35_9PSEU</name>
<keyword evidence="6" id="KW-1185">Reference proteome</keyword>
<evidence type="ECO:0000256" key="1">
    <source>
        <dbReference type="ARBA" id="ARBA00022603"/>
    </source>
</evidence>
<evidence type="ECO:0000313" key="6">
    <source>
        <dbReference type="Proteomes" id="UP000185596"/>
    </source>
</evidence>
<keyword evidence="3" id="KW-0949">S-adenosyl-L-methionine</keyword>
<dbReference type="InterPro" id="IPR013216">
    <property type="entry name" value="Methyltransf_11"/>
</dbReference>
<dbReference type="Pfam" id="PF08241">
    <property type="entry name" value="Methyltransf_11"/>
    <property type="match status" value="1"/>
</dbReference>
<dbReference type="GO" id="GO:0008757">
    <property type="term" value="F:S-adenosylmethionine-dependent methyltransferase activity"/>
    <property type="evidence" value="ECO:0007669"/>
    <property type="project" value="InterPro"/>
</dbReference>
<dbReference type="STRING" id="1912961.BU204_23715"/>
<comment type="caution">
    <text evidence="5">The sequence shown here is derived from an EMBL/GenBank/DDBJ whole genome shotgun (WGS) entry which is preliminary data.</text>
</comment>
<dbReference type="InterPro" id="IPR029063">
    <property type="entry name" value="SAM-dependent_MTases_sf"/>
</dbReference>
<reference evidence="5 6" key="1">
    <citation type="submission" date="2016-12" db="EMBL/GenBank/DDBJ databases">
        <title>The draft genome sequence of Actinophytocola sp. 11-183.</title>
        <authorList>
            <person name="Wang W."/>
            <person name="Yuan L."/>
        </authorList>
    </citation>
    <scope>NUCLEOTIDE SEQUENCE [LARGE SCALE GENOMIC DNA]</scope>
    <source>
        <strain evidence="5 6">11-183</strain>
    </source>
</reference>
<dbReference type="EMBL" id="MSIE01000045">
    <property type="protein sequence ID" value="OLF15077.1"/>
    <property type="molecule type" value="Genomic_DNA"/>
</dbReference>
<evidence type="ECO:0000259" key="4">
    <source>
        <dbReference type="Pfam" id="PF08241"/>
    </source>
</evidence>
<evidence type="ECO:0000313" key="5">
    <source>
        <dbReference type="EMBL" id="OLF15077.1"/>
    </source>
</evidence>
<dbReference type="Gene3D" id="3.40.50.150">
    <property type="entry name" value="Vaccinia Virus protein VP39"/>
    <property type="match status" value="1"/>
</dbReference>
<feature type="domain" description="Methyltransferase type 11" evidence="4">
    <location>
        <begin position="42"/>
        <end position="133"/>
    </location>
</feature>
<evidence type="ECO:0000256" key="3">
    <source>
        <dbReference type="ARBA" id="ARBA00022691"/>
    </source>
</evidence>
<organism evidence="5 6">
    <name type="scientific">Actinophytocola xanthii</name>
    <dbReference type="NCBI Taxonomy" id="1912961"/>
    <lineage>
        <taxon>Bacteria</taxon>
        <taxon>Bacillati</taxon>
        <taxon>Actinomycetota</taxon>
        <taxon>Actinomycetes</taxon>
        <taxon>Pseudonocardiales</taxon>
        <taxon>Pseudonocardiaceae</taxon>
    </lineage>
</organism>
<dbReference type="GO" id="GO:0032259">
    <property type="term" value="P:methylation"/>
    <property type="evidence" value="ECO:0007669"/>
    <property type="project" value="UniProtKB-KW"/>
</dbReference>
<keyword evidence="2" id="KW-0808">Transferase</keyword>
<keyword evidence="1" id="KW-0489">Methyltransferase</keyword>
<protein>
    <recommendedName>
        <fullName evidence="4">Methyltransferase type 11 domain-containing protein</fullName>
    </recommendedName>
</protein>